<reference evidence="24" key="1">
    <citation type="submission" date="2025-08" db="UniProtKB">
        <authorList>
            <consortium name="Ensembl"/>
        </authorList>
    </citation>
    <scope>IDENTIFICATION</scope>
</reference>
<evidence type="ECO:0000256" key="17">
    <source>
        <dbReference type="ARBA" id="ARBA00023306"/>
    </source>
</evidence>
<keyword evidence="9" id="KW-0479">Metal-binding</keyword>
<keyword evidence="25" id="KW-1185">Reference proteome</keyword>
<dbReference type="GO" id="GO:0005730">
    <property type="term" value="C:nucleolus"/>
    <property type="evidence" value="ECO:0007669"/>
    <property type="project" value="UniProtKB-SubCell"/>
</dbReference>
<evidence type="ECO:0000256" key="19">
    <source>
        <dbReference type="ARBA" id="ARBA00048679"/>
    </source>
</evidence>
<feature type="domain" description="Protein kinase" evidence="23">
    <location>
        <begin position="29"/>
        <end position="287"/>
    </location>
</feature>
<dbReference type="PANTHER" id="PTHR44899:SF8">
    <property type="entry name" value="NIMA-RELATED KINASE 11"/>
    <property type="match status" value="1"/>
</dbReference>
<dbReference type="GO" id="GO:0046872">
    <property type="term" value="F:metal ion binding"/>
    <property type="evidence" value="ECO:0007669"/>
    <property type="project" value="UniProtKB-KW"/>
</dbReference>
<protein>
    <recommendedName>
        <fullName evidence="21">Serine/threonine-protein kinase Nek11</fullName>
        <ecNumber evidence="5">2.7.11.1</ecNumber>
    </recommendedName>
    <alternativeName>
        <fullName evidence="22">Never in mitosis A-related kinase 11</fullName>
    </alternativeName>
</protein>
<dbReference type="InterPro" id="IPR051131">
    <property type="entry name" value="NEK_Ser/Thr_kinase_NIMA"/>
</dbReference>
<keyword evidence="11" id="KW-0418">Kinase</keyword>
<comment type="subcellular location">
    <subcellularLocation>
        <location evidence="3">Nucleus</location>
        <location evidence="3">Nucleolus</location>
    </subcellularLocation>
</comment>
<evidence type="ECO:0000256" key="9">
    <source>
        <dbReference type="ARBA" id="ARBA00022723"/>
    </source>
</evidence>
<accession>A0A8C8RSL3</accession>
<evidence type="ECO:0000256" key="11">
    <source>
        <dbReference type="ARBA" id="ARBA00022777"/>
    </source>
</evidence>
<comment type="function">
    <text evidence="20">Protein kinase which plays an important role in the G2/M checkpoint response to DNA damage. Controls degradation of CDC25A by directly phosphorylating it on residues whose phosphorylation is required for BTRC-mediated polyubiquitination and degradation.</text>
</comment>
<dbReference type="Gene3D" id="1.10.510.10">
    <property type="entry name" value="Transferase(Phosphotransferase) domain 1"/>
    <property type="match status" value="1"/>
</dbReference>
<evidence type="ECO:0000256" key="22">
    <source>
        <dbReference type="ARBA" id="ARBA00075647"/>
    </source>
</evidence>
<keyword evidence="7" id="KW-0597">Phosphoprotein</keyword>
<dbReference type="InterPro" id="IPR000719">
    <property type="entry name" value="Prot_kinase_dom"/>
</dbReference>
<evidence type="ECO:0000256" key="7">
    <source>
        <dbReference type="ARBA" id="ARBA00022553"/>
    </source>
</evidence>
<evidence type="ECO:0000256" key="1">
    <source>
        <dbReference type="ARBA" id="ARBA00001936"/>
    </source>
</evidence>
<evidence type="ECO:0000256" key="15">
    <source>
        <dbReference type="ARBA" id="ARBA00023211"/>
    </source>
</evidence>
<evidence type="ECO:0000256" key="5">
    <source>
        <dbReference type="ARBA" id="ARBA00012513"/>
    </source>
</evidence>
<evidence type="ECO:0000256" key="12">
    <source>
        <dbReference type="ARBA" id="ARBA00022840"/>
    </source>
</evidence>
<dbReference type="Pfam" id="PF00069">
    <property type="entry name" value="Pkinase"/>
    <property type="match status" value="1"/>
</dbReference>
<comment type="catalytic activity">
    <reaction evidence="18">
        <text>L-threonyl-[protein] + ATP = O-phospho-L-threonyl-[protein] + ADP + H(+)</text>
        <dbReference type="Rhea" id="RHEA:46608"/>
        <dbReference type="Rhea" id="RHEA-COMP:11060"/>
        <dbReference type="Rhea" id="RHEA-COMP:11605"/>
        <dbReference type="ChEBI" id="CHEBI:15378"/>
        <dbReference type="ChEBI" id="CHEBI:30013"/>
        <dbReference type="ChEBI" id="CHEBI:30616"/>
        <dbReference type="ChEBI" id="CHEBI:61977"/>
        <dbReference type="ChEBI" id="CHEBI:456216"/>
        <dbReference type="EC" id="2.7.11.1"/>
    </reaction>
</comment>
<dbReference type="PROSITE" id="PS50011">
    <property type="entry name" value="PROTEIN_KINASE_DOM"/>
    <property type="match status" value="1"/>
</dbReference>
<evidence type="ECO:0000256" key="3">
    <source>
        <dbReference type="ARBA" id="ARBA00004604"/>
    </source>
</evidence>
<dbReference type="Proteomes" id="UP000694393">
    <property type="component" value="Unplaced"/>
</dbReference>
<evidence type="ECO:0000256" key="6">
    <source>
        <dbReference type="ARBA" id="ARBA00022527"/>
    </source>
</evidence>
<keyword evidence="17" id="KW-0131">Cell cycle</keyword>
<dbReference type="InterPro" id="IPR011009">
    <property type="entry name" value="Kinase-like_dom_sf"/>
</dbReference>
<dbReference type="FunFam" id="1.10.510.10:FF:001071">
    <property type="entry name" value="NIMA related kinase 11"/>
    <property type="match status" value="1"/>
</dbReference>
<dbReference type="InterPro" id="IPR008271">
    <property type="entry name" value="Ser/Thr_kinase_AS"/>
</dbReference>
<comment type="similarity">
    <text evidence="4">Belongs to the protein kinase superfamily. NEK Ser/Thr protein kinase family. NIMA subfamily.</text>
</comment>
<keyword evidence="15" id="KW-0464">Manganese</keyword>
<dbReference type="PROSITE" id="PS00108">
    <property type="entry name" value="PROTEIN_KINASE_ST"/>
    <property type="match status" value="1"/>
</dbReference>
<organism evidence="24 25">
    <name type="scientific">Pelusios castaneus</name>
    <name type="common">West African mud turtle</name>
    <dbReference type="NCBI Taxonomy" id="367368"/>
    <lineage>
        <taxon>Eukaryota</taxon>
        <taxon>Metazoa</taxon>
        <taxon>Chordata</taxon>
        <taxon>Craniata</taxon>
        <taxon>Vertebrata</taxon>
        <taxon>Euteleostomi</taxon>
        <taxon>Archelosauria</taxon>
        <taxon>Testudinata</taxon>
        <taxon>Testudines</taxon>
        <taxon>Pleurodira</taxon>
        <taxon>Pelomedusidae</taxon>
        <taxon>Pelusios</taxon>
    </lineage>
</organism>
<keyword evidence="8" id="KW-0808">Transferase</keyword>
<dbReference type="SMART" id="SM00220">
    <property type="entry name" value="S_TKc"/>
    <property type="match status" value="1"/>
</dbReference>
<evidence type="ECO:0000256" key="13">
    <source>
        <dbReference type="ARBA" id="ARBA00022842"/>
    </source>
</evidence>
<evidence type="ECO:0000313" key="24">
    <source>
        <dbReference type="Ensembl" id="ENSPCEP00000009118.1"/>
    </source>
</evidence>
<evidence type="ECO:0000256" key="4">
    <source>
        <dbReference type="ARBA" id="ARBA00010886"/>
    </source>
</evidence>
<dbReference type="Gene3D" id="3.30.200.20">
    <property type="entry name" value="Phosphorylase Kinase, domain 1"/>
    <property type="match status" value="1"/>
</dbReference>
<evidence type="ECO:0000256" key="14">
    <source>
        <dbReference type="ARBA" id="ARBA00023054"/>
    </source>
</evidence>
<evidence type="ECO:0000256" key="21">
    <source>
        <dbReference type="ARBA" id="ARBA00073378"/>
    </source>
</evidence>
<dbReference type="EC" id="2.7.11.1" evidence="5"/>
<evidence type="ECO:0000256" key="2">
    <source>
        <dbReference type="ARBA" id="ARBA00001946"/>
    </source>
</evidence>
<comment type="cofactor">
    <cofactor evidence="2">
        <name>Mg(2+)</name>
        <dbReference type="ChEBI" id="CHEBI:18420"/>
    </cofactor>
</comment>
<evidence type="ECO:0000259" key="23">
    <source>
        <dbReference type="PROSITE" id="PS50011"/>
    </source>
</evidence>
<keyword evidence="10" id="KW-0547">Nucleotide-binding</keyword>
<comment type="cofactor">
    <cofactor evidence="1">
        <name>Mn(2+)</name>
        <dbReference type="ChEBI" id="CHEBI:29035"/>
    </cofactor>
</comment>
<keyword evidence="6" id="KW-0723">Serine/threonine-protein kinase</keyword>
<dbReference type="AlphaFoldDB" id="A0A8C8RSL3"/>
<evidence type="ECO:0000313" key="25">
    <source>
        <dbReference type="Proteomes" id="UP000694393"/>
    </source>
</evidence>
<reference evidence="24" key="2">
    <citation type="submission" date="2025-09" db="UniProtKB">
        <authorList>
            <consortium name="Ensembl"/>
        </authorList>
    </citation>
    <scope>IDENTIFICATION</scope>
</reference>
<dbReference type="SUPFAM" id="SSF56112">
    <property type="entry name" value="Protein kinase-like (PK-like)"/>
    <property type="match status" value="1"/>
</dbReference>
<dbReference type="GO" id="GO:0004674">
    <property type="term" value="F:protein serine/threonine kinase activity"/>
    <property type="evidence" value="ECO:0007669"/>
    <property type="project" value="UniProtKB-KW"/>
</dbReference>
<dbReference type="CDD" id="cd08222">
    <property type="entry name" value="STKc_Nek11"/>
    <property type="match status" value="1"/>
</dbReference>
<dbReference type="Ensembl" id="ENSPCET00000009441.1">
    <property type="protein sequence ID" value="ENSPCEP00000009118.1"/>
    <property type="gene ID" value="ENSPCEG00000007306.1"/>
</dbReference>
<dbReference type="PANTHER" id="PTHR44899">
    <property type="entry name" value="CAMK FAMILY PROTEIN KINASE"/>
    <property type="match status" value="1"/>
</dbReference>
<comment type="catalytic activity">
    <reaction evidence="19">
        <text>L-seryl-[protein] + ATP = O-phospho-L-seryl-[protein] + ADP + H(+)</text>
        <dbReference type="Rhea" id="RHEA:17989"/>
        <dbReference type="Rhea" id="RHEA-COMP:9863"/>
        <dbReference type="Rhea" id="RHEA-COMP:11604"/>
        <dbReference type="ChEBI" id="CHEBI:15378"/>
        <dbReference type="ChEBI" id="CHEBI:29999"/>
        <dbReference type="ChEBI" id="CHEBI:30616"/>
        <dbReference type="ChEBI" id="CHEBI:83421"/>
        <dbReference type="ChEBI" id="CHEBI:456216"/>
        <dbReference type="EC" id="2.7.11.1"/>
    </reaction>
</comment>
<dbReference type="FunFam" id="3.30.200.20:FF:000332">
    <property type="entry name" value="NIMA related kinase 11"/>
    <property type="match status" value="1"/>
</dbReference>
<evidence type="ECO:0000256" key="20">
    <source>
        <dbReference type="ARBA" id="ARBA00055453"/>
    </source>
</evidence>
<sequence length="436" mass="49759">MLKFQETVKHVSGSAPISTCSETLIARRYVLQQKLGRGSFGTVYLVSDKKGKQGEELKVLKEISVGDLKPNETVEANLEAQLLSKLNHPAIVKFYSSFVERESFCIITEYCEGRDLDCKIQEYKESGKIFTENEIIEWFIQLLLGVNYMHERRILHRDLKTKNIFLKNNLLKIGDFGVSRLLMGSCDLATTFIGTPYYMSPEALKHQGYNTKSDIWSLGCILYEMCCMDHAFTGHNFLSIVLKIVEGNTPTLPDRYPSKLNTVLHSMLNKNPSLRPSAAEILKIPYIDEQLENVKCKFTNVALKDKTFNCQKEAAHIINAVHFESYSNLPDQCFLLHVLICKIDELVNNLYVTFVCRSAIQKLGAEVFEKVYHYLKKAREQNASEDEIQECLEKVVSRASDCFEVDQLLYFEEQLHALAEDAPVHNVQIENPFLAG</sequence>
<evidence type="ECO:0000256" key="10">
    <source>
        <dbReference type="ARBA" id="ARBA00022741"/>
    </source>
</evidence>
<keyword evidence="12" id="KW-0067">ATP-binding</keyword>
<evidence type="ECO:0000256" key="8">
    <source>
        <dbReference type="ARBA" id="ARBA00022679"/>
    </source>
</evidence>
<dbReference type="GO" id="GO:0005524">
    <property type="term" value="F:ATP binding"/>
    <property type="evidence" value="ECO:0007669"/>
    <property type="project" value="UniProtKB-KW"/>
</dbReference>
<keyword evidence="14" id="KW-0175">Coiled coil</keyword>
<proteinExistence type="inferred from homology"/>
<keyword evidence="13" id="KW-0460">Magnesium</keyword>
<evidence type="ECO:0000256" key="18">
    <source>
        <dbReference type="ARBA" id="ARBA00047899"/>
    </source>
</evidence>
<evidence type="ECO:0000256" key="16">
    <source>
        <dbReference type="ARBA" id="ARBA00023242"/>
    </source>
</evidence>
<name>A0A8C8RSL3_9SAUR</name>
<keyword evidence="16" id="KW-0539">Nucleus</keyword>